<protein>
    <submittedName>
        <fullName evidence="1">Uncharacterized protein</fullName>
    </submittedName>
</protein>
<reference evidence="1 2" key="1">
    <citation type="submission" date="2019-10" db="EMBL/GenBank/DDBJ databases">
        <title>Gracilibacillus sp. nov. isolated from rice seeds.</title>
        <authorList>
            <person name="He S."/>
        </authorList>
    </citation>
    <scope>NUCLEOTIDE SEQUENCE [LARGE SCALE GENOMIC DNA]</scope>
    <source>
        <strain evidence="1 2">TD8</strain>
    </source>
</reference>
<dbReference type="OrthoDB" id="2738903at2"/>
<dbReference type="EMBL" id="WEID01000052">
    <property type="protein sequence ID" value="KAB8135793.1"/>
    <property type="molecule type" value="Genomic_DNA"/>
</dbReference>
<evidence type="ECO:0000313" key="1">
    <source>
        <dbReference type="EMBL" id="KAB8135793.1"/>
    </source>
</evidence>
<proteinExistence type="predicted"/>
<keyword evidence="2" id="KW-1185">Reference proteome</keyword>
<comment type="caution">
    <text evidence="1">The sequence shown here is derived from an EMBL/GenBank/DDBJ whole genome shotgun (WGS) entry which is preliminary data.</text>
</comment>
<accession>A0A7C8KU48</accession>
<organism evidence="1 2">
    <name type="scientific">Gracilibacillus oryzae</name>
    <dbReference type="NCBI Taxonomy" id="1672701"/>
    <lineage>
        <taxon>Bacteria</taxon>
        <taxon>Bacillati</taxon>
        <taxon>Bacillota</taxon>
        <taxon>Bacilli</taxon>
        <taxon>Bacillales</taxon>
        <taxon>Bacillaceae</taxon>
        <taxon>Gracilibacillus</taxon>
    </lineage>
</organism>
<dbReference type="RefSeq" id="WP_153403328.1">
    <property type="nucleotide sequence ID" value="NZ_ML762430.1"/>
</dbReference>
<name>A0A7C8KU48_9BACI</name>
<sequence>MKRSNLAHQLIGKYLADYENQLEKSSTNDGGSFVFLDNQTLQMILAYLFTQDGQDKAYDTSLAEAKIDQMILEQKQQLEQIIRKLEEKV</sequence>
<evidence type="ECO:0000313" key="2">
    <source>
        <dbReference type="Proteomes" id="UP000480246"/>
    </source>
</evidence>
<dbReference type="Proteomes" id="UP000480246">
    <property type="component" value="Unassembled WGS sequence"/>
</dbReference>
<gene>
    <name evidence="1" type="ORF">F9U64_11025</name>
</gene>
<dbReference type="AlphaFoldDB" id="A0A7C8KU48"/>